<dbReference type="HOGENOM" id="CLU_1745651_0_0_2"/>
<proteinExistence type="predicted"/>
<reference evidence="1 2" key="1">
    <citation type="journal article" date="2011" name="J. Bacteriol.">
        <title>Complete genome sequence of 'Vulcanisaeta moutnovskia' strain 768-28, a novel member of the hyperthermophilic crenarchaeal genus vulcanisaeta.</title>
        <authorList>
            <person name="Gumerov V.M."/>
            <person name="Mardanov A.V."/>
            <person name="Beletsky A.V."/>
            <person name="Prokofeva M.I."/>
            <person name="Bonch-Osmolovskaya E.A."/>
            <person name="Ravin N.V."/>
            <person name="Skryabin K.G."/>
        </authorList>
    </citation>
    <scope>NUCLEOTIDE SEQUENCE [LARGE SCALE GENOMIC DNA]</scope>
    <source>
        <strain evidence="1 2">768-28</strain>
    </source>
</reference>
<dbReference type="Proteomes" id="UP000007485">
    <property type="component" value="Chromosome"/>
</dbReference>
<evidence type="ECO:0000313" key="1">
    <source>
        <dbReference type="EMBL" id="ADY01750.1"/>
    </source>
</evidence>
<dbReference type="Pfam" id="PF05942">
    <property type="entry name" value="PaREP1"/>
    <property type="match status" value="1"/>
</dbReference>
<dbReference type="STRING" id="985053.VMUT_1546"/>
<keyword evidence="2" id="KW-1185">Reference proteome</keyword>
<gene>
    <name evidence="1" type="ordered locus">VMUT_1546</name>
</gene>
<dbReference type="InterPro" id="IPR010268">
    <property type="entry name" value="PaREP1"/>
</dbReference>
<sequence length="149" mass="17267">MQLPKPWYDLKEYRRIRIEEARNELDIAKKFLKEGLTRNAAGKVFQAWKALVAALATDKRDELSKVFSGKLAVPRPEWRGFCVHWGFSTLLWSSSRAWHHLFSPCRQLRGGWGSWPARLAPTQLQNLEKQKTCKSFAPCFHDGCPCIEH</sequence>
<protein>
    <submittedName>
        <fullName evidence="1">PaREP1 domain containing protein</fullName>
    </submittedName>
</protein>
<dbReference type="GeneID" id="25395233"/>
<accession>F0QTN7</accession>
<organism evidence="1 2">
    <name type="scientific">Vulcanisaeta moutnovskia (strain 768-28)</name>
    <dbReference type="NCBI Taxonomy" id="985053"/>
    <lineage>
        <taxon>Archaea</taxon>
        <taxon>Thermoproteota</taxon>
        <taxon>Thermoprotei</taxon>
        <taxon>Thermoproteales</taxon>
        <taxon>Thermoproteaceae</taxon>
        <taxon>Vulcanisaeta</taxon>
    </lineage>
</organism>
<dbReference type="EMBL" id="CP002529">
    <property type="protein sequence ID" value="ADY01750.1"/>
    <property type="molecule type" value="Genomic_DNA"/>
</dbReference>
<evidence type="ECO:0000313" key="2">
    <source>
        <dbReference type="Proteomes" id="UP000007485"/>
    </source>
</evidence>
<dbReference type="RefSeq" id="WP_013604912.1">
    <property type="nucleotide sequence ID" value="NC_015151.1"/>
</dbReference>
<dbReference type="AlphaFoldDB" id="F0QTN7"/>
<dbReference type="KEGG" id="vmo:VMUT_1546"/>
<dbReference type="eggNOG" id="arCOG03708">
    <property type="taxonomic scope" value="Archaea"/>
</dbReference>
<name>F0QTN7_VULM7</name>